<dbReference type="Gene3D" id="1.25.40.10">
    <property type="entry name" value="Tetratricopeptide repeat domain"/>
    <property type="match status" value="1"/>
</dbReference>
<dbReference type="InterPro" id="IPR027417">
    <property type="entry name" value="P-loop_NTPase"/>
</dbReference>
<dbReference type="EMBL" id="JBHFAB010000001">
    <property type="protein sequence ID" value="MFC1415230.1"/>
    <property type="molecule type" value="Genomic_DNA"/>
</dbReference>
<evidence type="ECO:0000313" key="1">
    <source>
        <dbReference type="EMBL" id="MFC1415230.1"/>
    </source>
</evidence>
<sequence>MDAEFLSAVVAFLTALNQGVASEAAKAVTDGTAQLLRRCAGRPVALPSGEAQAWESARMALAASEQRPELRSTLEALMRVPLGAAGDGRVPMLLPPTFSQFFYDRREAIKALDREHGRAFAGRARLVNLCGPAGIGLTSAVAYWTAENLSAFTTGGVVYLRLRGGRDATAATQPVTILQQVLKELGVPVGQLRADRKTLAERYRREVVGRRLLVILDGVHDRAQVSDFVVAAEGLFTVMLSREPLLGLARPVPVGPLPTGDARRLLRSLTPPGAAKVARAAERRQLALCQGSPWALTAMGPVLRERPHLATARGRTADLHTDVLDALHGALSDPSARAYRLLGQHPWPLLTTALAGRILGVSDAEVVLKELTDRQLLATVDGPVPGYAMPEHVQRHAAQLSERTDRLPVRTAALRRAVGYLLTRASVAGHAAFPDRWLLGDHHVGSRQHTETYPSKDAALQALGDMADSVIEGVRAAEQLDDAESAAYLCQALWPVQLNAGLVAEAAVALAVAVRLVDQHLAGTALAARIHVQYALALDKLGQPEGAERHLRTALDYDRRCGHFRGQATALESLGLVRLADPLTRAEALAFFEQAEQAAAHIAEGTDGFEDLPRILALLTRHRGRALCDDPEAARSVLGEALVKFAGLRKPDRYNQGKTHIDIAATHMSEDRLDLAAAALDSAIELLTDQAAAEHLKLARNLRASCLNQTV</sequence>
<dbReference type="InterPro" id="IPR019734">
    <property type="entry name" value="TPR_rpt"/>
</dbReference>
<protein>
    <recommendedName>
        <fullName evidence="3">NB-ARC domain-containing protein</fullName>
    </recommendedName>
</protein>
<dbReference type="RefSeq" id="WP_380530573.1">
    <property type="nucleotide sequence ID" value="NZ_JBHFAB010000001.1"/>
</dbReference>
<dbReference type="InterPro" id="IPR011990">
    <property type="entry name" value="TPR-like_helical_dom_sf"/>
</dbReference>
<evidence type="ECO:0000313" key="2">
    <source>
        <dbReference type="Proteomes" id="UP001592531"/>
    </source>
</evidence>
<organism evidence="1 2">
    <name type="scientific">Streptacidiphilus cavernicola</name>
    <dbReference type="NCBI Taxonomy" id="3342716"/>
    <lineage>
        <taxon>Bacteria</taxon>
        <taxon>Bacillati</taxon>
        <taxon>Actinomycetota</taxon>
        <taxon>Actinomycetes</taxon>
        <taxon>Kitasatosporales</taxon>
        <taxon>Streptomycetaceae</taxon>
        <taxon>Streptacidiphilus</taxon>
    </lineage>
</organism>
<proteinExistence type="predicted"/>
<dbReference type="Proteomes" id="UP001592531">
    <property type="component" value="Unassembled WGS sequence"/>
</dbReference>
<name>A0ABV6VNB6_9ACTN</name>
<accession>A0ABV6VNB6</accession>
<keyword evidence="2" id="KW-1185">Reference proteome</keyword>
<dbReference type="Gene3D" id="3.40.50.300">
    <property type="entry name" value="P-loop containing nucleotide triphosphate hydrolases"/>
    <property type="match status" value="1"/>
</dbReference>
<evidence type="ECO:0008006" key="3">
    <source>
        <dbReference type="Google" id="ProtNLM"/>
    </source>
</evidence>
<dbReference type="SUPFAM" id="SSF48452">
    <property type="entry name" value="TPR-like"/>
    <property type="match status" value="1"/>
</dbReference>
<comment type="caution">
    <text evidence="1">The sequence shown here is derived from an EMBL/GenBank/DDBJ whole genome shotgun (WGS) entry which is preliminary data.</text>
</comment>
<gene>
    <name evidence="1" type="ORF">ACEZDE_01010</name>
</gene>
<dbReference type="PRINTS" id="PR00364">
    <property type="entry name" value="DISEASERSIST"/>
</dbReference>
<reference evidence="1 2" key="1">
    <citation type="submission" date="2024-09" db="EMBL/GenBank/DDBJ databases">
        <authorList>
            <person name="Lee S.D."/>
        </authorList>
    </citation>
    <scope>NUCLEOTIDE SEQUENCE [LARGE SCALE GENOMIC DNA]</scope>
    <source>
        <strain evidence="1 2">N8-3</strain>
    </source>
</reference>
<dbReference type="SMART" id="SM00028">
    <property type="entry name" value="TPR"/>
    <property type="match status" value="2"/>
</dbReference>
<dbReference type="SUPFAM" id="SSF52540">
    <property type="entry name" value="P-loop containing nucleoside triphosphate hydrolases"/>
    <property type="match status" value="1"/>
</dbReference>